<keyword evidence="2" id="KW-1185">Reference proteome</keyword>
<reference evidence="1 2" key="1">
    <citation type="submission" date="2021-05" db="EMBL/GenBank/DDBJ databases">
        <title>A Polyphasic approach of four new species of the genus Ohtaekwangia: Ohtaekwangia histidinii sp. nov., Ohtaekwangia cretensis sp. nov., Ohtaekwangia indiensis sp. nov., Ohtaekwangia reichenbachii sp. nov. from diverse environment.</title>
        <authorList>
            <person name="Octaviana S."/>
        </authorList>
    </citation>
    <scope>NUCLEOTIDE SEQUENCE [LARGE SCALE GENOMIC DNA]</scope>
    <source>
        <strain evidence="1 2">PWU37</strain>
    </source>
</reference>
<dbReference type="RefSeq" id="WP_254089925.1">
    <property type="nucleotide sequence ID" value="NZ_JAHESC010000010.1"/>
</dbReference>
<gene>
    <name evidence="1" type="ORF">KK078_08980</name>
</gene>
<dbReference type="Proteomes" id="UP001319180">
    <property type="component" value="Unassembled WGS sequence"/>
</dbReference>
<proteinExistence type="predicted"/>
<name>A0AAP2D760_9BACT</name>
<sequence length="536" mass="60845">MKRKKLLLILAACIPVCLLAYIGYTQLPTLLQQKARVAVADLKQQGIEIRYDSLHIDLASMNVALDSFELNIPAQRLHLRAPYIEISSIRLLPLLFRKRLHITRARVDHPTLTLVKVVKKDSVEEAAKNVEEKKRTASSLTLEIDSLHVPDLVLLQTDSVRKDTVAASLHLRVSALTFDKRLPQALQADGVRMDSARIVTALYTFGVRQLTFNNTLQQLEADTLTIKPRYSKRAFARRVGVEADRFDGTVPYLSLRNVRLGIGDSTFVTASRLETSTRLRVYRNKHYPFPNKTYTPLPVDALKRLPFFLDIDTLRLTRSYISYEEVGEEADSSGTVFFQDLDATITHITQDSTEKAPVMIAAANFMGKGKLSVQCTFSRTRKPAYLKGTLVAFPLSSLNDMLQPQAKIKIESGVMSLLAFQFHFNDVRSDGSVDLSYRDLKVSGLRKPKKRDRKKDRDKDNDGALKNEFLTFALNTFIQDDAGKLFTGEKKTGTVLFYRDRKKAIFNFWWKSLFSGIKSSFNIENDKARGKKRKKE</sequence>
<organism evidence="1 2">
    <name type="scientific">Dawidia soli</name>
    <dbReference type="NCBI Taxonomy" id="2782352"/>
    <lineage>
        <taxon>Bacteria</taxon>
        <taxon>Pseudomonadati</taxon>
        <taxon>Bacteroidota</taxon>
        <taxon>Cytophagia</taxon>
        <taxon>Cytophagales</taxon>
        <taxon>Chryseotaleaceae</taxon>
        <taxon>Dawidia</taxon>
    </lineage>
</organism>
<protein>
    <submittedName>
        <fullName evidence="1">DUF748 domain-containing protein</fullName>
    </submittedName>
</protein>
<accession>A0AAP2D760</accession>
<dbReference type="EMBL" id="JAHESC010000010">
    <property type="protein sequence ID" value="MBT1686688.1"/>
    <property type="molecule type" value="Genomic_DNA"/>
</dbReference>
<comment type="caution">
    <text evidence="1">The sequence shown here is derived from an EMBL/GenBank/DDBJ whole genome shotgun (WGS) entry which is preliminary data.</text>
</comment>
<evidence type="ECO:0000313" key="1">
    <source>
        <dbReference type="EMBL" id="MBT1686688.1"/>
    </source>
</evidence>
<dbReference type="AlphaFoldDB" id="A0AAP2D760"/>
<evidence type="ECO:0000313" key="2">
    <source>
        <dbReference type="Proteomes" id="UP001319180"/>
    </source>
</evidence>